<dbReference type="NCBIfam" id="TIGR01906">
    <property type="entry name" value="integ_TIGR01906"/>
    <property type="match status" value="1"/>
</dbReference>
<dbReference type="EMBL" id="UINC01000100">
    <property type="protein sequence ID" value="SUZ49061.1"/>
    <property type="molecule type" value="Genomic_DNA"/>
</dbReference>
<gene>
    <name evidence="2" type="ORF">METZ01_LOCUS1915</name>
</gene>
<dbReference type="InterPro" id="IPR010178">
    <property type="entry name" value="Lit"/>
</dbReference>
<dbReference type="AlphaFoldDB" id="A0A381N399"/>
<feature type="transmembrane region" description="Helical" evidence="1">
    <location>
        <begin position="7"/>
        <end position="29"/>
    </location>
</feature>
<proteinExistence type="predicted"/>
<sequence>MGRVGWVPWALFIVAVPVFLITASVTWAFNSPSLYNDGFEKYSISRISGITDSGLRRVGADIRSYINSGDEQLNVQTKILGEERALFNDRELAHMKDVKQLVRGVYVLALASAVYLAVMTSIGFAMQRGRFLALFAKRLAWGGGLTLVLLVVFGAVASVGFDSVFLRFHQLSFANDFWQLDPQTDYLVRIFPQDFWFDATLWVAVRAIAGALLLTVASSAFLVCQRYTGWQRPLNGLESARDLN</sequence>
<keyword evidence="1" id="KW-1133">Transmembrane helix</keyword>
<protein>
    <recommendedName>
        <fullName evidence="3">TIGR01906 family membrane protein</fullName>
    </recommendedName>
</protein>
<evidence type="ECO:0000313" key="2">
    <source>
        <dbReference type="EMBL" id="SUZ49061.1"/>
    </source>
</evidence>
<organism evidence="2">
    <name type="scientific">marine metagenome</name>
    <dbReference type="NCBI Taxonomy" id="408172"/>
    <lineage>
        <taxon>unclassified sequences</taxon>
        <taxon>metagenomes</taxon>
        <taxon>ecological metagenomes</taxon>
    </lineage>
</organism>
<evidence type="ECO:0008006" key="3">
    <source>
        <dbReference type="Google" id="ProtNLM"/>
    </source>
</evidence>
<dbReference type="Pfam" id="PF07314">
    <property type="entry name" value="Lit"/>
    <property type="match status" value="1"/>
</dbReference>
<keyword evidence="1" id="KW-0472">Membrane</keyword>
<evidence type="ECO:0000256" key="1">
    <source>
        <dbReference type="SAM" id="Phobius"/>
    </source>
</evidence>
<accession>A0A381N399</accession>
<keyword evidence="1" id="KW-0812">Transmembrane</keyword>
<feature type="transmembrane region" description="Helical" evidence="1">
    <location>
        <begin position="201"/>
        <end position="224"/>
    </location>
</feature>
<feature type="transmembrane region" description="Helical" evidence="1">
    <location>
        <begin position="105"/>
        <end position="127"/>
    </location>
</feature>
<name>A0A381N399_9ZZZZ</name>
<reference evidence="2" key="1">
    <citation type="submission" date="2018-05" db="EMBL/GenBank/DDBJ databases">
        <authorList>
            <person name="Lanie J.A."/>
            <person name="Ng W.-L."/>
            <person name="Kazmierczak K.M."/>
            <person name="Andrzejewski T.M."/>
            <person name="Davidsen T.M."/>
            <person name="Wayne K.J."/>
            <person name="Tettelin H."/>
            <person name="Glass J.I."/>
            <person name="Rusch D."/>
            <person name="Podicherti R."/>
            <person name="Tsui H.-C.T."/>
            <person name="Winkler M.E."/>
        </authorList>
    </citation>
    <scope>NUCLEOTIDE SEQUENCE</scope>
</reference>
<feature type="transmembrane region" description="Helical" evidence="1">
    <location>
        <begin position="139"/>
        <end position="161"/>
    </location>
</feature>